<protein>
    <submittedName>
        <fullName evidence="1">SAM-dependent methyltransferase</fullName>
    </submittedName>
</protein>
<gene>
    <name evidence="1" type="ORF">ACFQZU_21040</name>
</gene>
<accession>A0ABW3BL36</accession>
<feature type="non-terminal residue" evidence="1">
    <location>
        <position position="1"/>
    </location>
</feature>
<proteinExistence type="predicted"/>
<evidence type="ECO:0000313" key="1">
    <source>
        <dbReference type="EMBL" id="MFD0803785.1"/>
    </source>
</evidence>
<keyword evidence="1" id="KW-0808">Transferase</keyword>
<sequence length="68" mass="7566">WALGAGLRAARAVTGVRAPSSEPPVALREPGMSLAEIRRATRRHLPGARVRRLLFWRYSLIYTRPVTG</sequence>
<evidence type="ECO:0000313" key="2">
    <source>
        <dbReference type="Proteomes" id="UP001596956"/>
    </source>
</evidence>
<dbReference type="GO" id="GO:0008168">
    <property type="term" value="F:methyltransferase activity"/>
    <property type="evidence" value="ECO:0007669"/>
    <property type="project" value="UniProtKB-KW"/>
</dbReference>
<reference evidence="2" key="1">
    <citation type="journal article" date="2019" name="Int. J. Syst. Evol. Microbiol.">
        <title>The Global Catalogue of Microorganisms (GCM) 10K type strain sequencing project: providing services to taxonomists for standard genome sequencing and annotation.</title>
        <authorList>
            <consortium name="The Broad Institute Genomics Platform"/>
            <consortium name="The Broad Institute Genome Sequencing Center for Infectious Disease"/>
            <person name="Wu L."/>
            <person name="Ma J."/>
        </authorList>
    </citation>
    <scope>NUCLEOTIDE SEQUENCE [LARGE SCALE GENOMIC DNA]</scope>
    <source>
        <strain evidence="2">CCUG 63369</strain>
    </source>
</reference>
<dbReference type="Proteomes" id="UP001596956">
    <property type="component" value="Unassembled WGS sequence"/>
</dbReference>
<dbReference type="GO" id="GO:0032259">
    <property type="term" value="P:methylation"/>
    <property type="evidence" value="ECO:0007669"/>
    <property type="project" value="UniProtKB-KW"/>
</dbReference>
<organism evidence="1 2">
    <name type="scientific">Streptomonospora algeriensis</name>
    <dbReference type="NCBI Taxonomy" id="995084"/>
    <lineage>
        <taxon>Bacteria</taxon>
        <taxon>Bacillati</taxon>
        <taxon>Actinomycetota</taxon>
        <taxon>Actinomycetes</taxon>
        <taxon>Streptosporangiales</taxon>
        <taxon>Nocardiopsidaceae</taxon>
        <taxon>Streptomonospora</taxon>
    </lineage>
</organism>
<keyword evidence="1" id="KW-0489">Methyltransferase</keyword>
<keyword evidence="2" id="KW-1185">Reference proteome</keyword>
<comment type="caution">
    <text evidence="1">The sequence shown here is derived from an EMBL/GenBank/DDBJ whole genome shotgun (WGS) entry which is preliminary data.</text>
</comment>
<name>A0ABW3BL36_9ACTN</name>
<dbReference type="EMBL" id="JBHTHR010001122">
    <property type="protein sequence ID" value="MFD0803785.1"/>
    <property type="molecule type" value="Genomic_DNA"/>
</dbReference>